<organism evidence="1 2">
    <name type="scientific">Periconia digitata</name>
    <dbReference type="NCBI Taxonomy" id="1303443"/>
    <lineage>
        <taxon>Eukaryota</taxon>
        <taxon>Fungi</taxon>
        <taxon>Dikarya</taxon>
        <taxon>Ascomycota</taxon>
        <taxon>Pezizomycotina</taxon>
        <taxon>Dothideomycetes</taxon>
        <taxon>Pleosporomycetidae</taxon>
        <taxon>Pleosporales</taxon>
        <taxon>Massarineae</taxon>
        <taxon>Periconiaceae</taxon>
        <taxon>Periconia</taxon>
    </lineage>
</organism>
<proteinExistence type="predicted"/>
<keyword evidence="2" id="KW-1185">Reference proteome</keyword>
<evidence type="ECO:0000313" key="1">
    <source>
        <dbReference type="EMBL" id="CAI6336665.1"/>
    </source>
</evidence>
<reference evidence="1" key="1">
    <citation type="submission" date="2023-01" db="EMBL/GenBank/DDBJ databases">
        <authorList>
            <person name="Van Ghelder C."/>
            <person name="Rancurel C."/>
        </authorList>
    </citation>
    <scope>NUCLEOTIDE SEQUENCE</scope>
    <source>
        <strain evidence="1">CNCM I-4278</strain>
    </source>
</reference>
<dbReference type="EMBL" id="CAOQHR010000006">
    <property type="protein sequence ID" value="CAI6336665.1"/>
    <property type="molecule type" value="Genomic_DNA"/>
</dbReference>
<protein>
    <submittedName>
        <fullName evidence="1">Uncharacterized protein</fullName>
    </submittedName>
</protein>
<comment type="caution">
    <text evidence="1">The sequence shown here is derived from an EMBL/GenBank/DDBJ whole genome shotgun (WGS) entry which is preliminary data.</text>
</comment>
<gene>
    <name evidence="1" type="ORF">PDIGIT_LOCUS9769</name>
</gene>
<dbReference type="AlphaFoldDB" id="A0A9W4XQ45"/>
<accession>A0A9W4XQ45</accession>
<name>A0A9W4XQ45_9PLEO</name>
<evidence type="ECO:0000313" key="2">
    <source>
        <dbReference type="Proteomes" id="UP001152607"/>
    </source>
</evidence>
<sequence length="97" mass="11261">MTICRLGEGYPQFRTPRYISSSLLTHLTHRHINPVSRQYYSTQYLQLLPHGFSYISPFLNLVLVQKCRTILRKTETRARHRLSIKGSPKVRSGTNSS</sequence>
<dbReference type="Proteomes" id="UP001152607">
    <property type="component" value="Unassembled WGS sequence"/>
</dbReference>